<evidence type="ECO:0000256" key="12">
    <source>
        <dbReference type="SAM" id="Phobius"/>
    </source>
</evidence>
<evidence type="ECO:0000313" key="14">
    <source>
        <dbReference type="EMBL" id="KFK41848.1"/>
    </source>
</evidence>
<reference evidence="15" key="1">
    <citation type="journal article" date="2015" name="Nat. Plants">
        <title>Genome expansion of Arabis alpina linked with retrotransposition and reduced symmetric DNA methylation.</title>
        <authorList>
            <person name="Willing E.M."/>
            <person name="Rawat V."/>
            <person name="Mandakova T."/>
            <person name="Maumus F."/>
            <person name="James G.V."/>
            <person name="Nordstroem K.J."/>
            <person name="Becker C."/>
            <person name="Warthmann N."/>
            <person name="Chica C."/>
            <person name="Szarzynska B."/>
            <person name="Zytnicki M."/>
            <person name="Albani M.C."/>
            <person name="Kiefer C."/>
            <person name="Bergonzi S."/>
            <person name="Castaings L."/>
            <person name="Mateos J.L."/>
            <person name="Berns M.C."/>
            <person name="Bujdoso N."/>
            <person name="Piofczyk T."/>
            <person name="de Lorenzo L."/>
            <person name="Barrero-Sicilia C."/>
            <person name="Mateos I."/>
            <person name="Piednoel M."/>
            <person name="Hagmann J."/>
            <person name="Chen-Min-Tao R."/>
            <person name="Iglesias-Fernandez R."/>
            <person name="Schuster S.C."/>
            <person name="Alonso-Blanco C."/>
            <person name="Roudier F."/>
            <person name="Carbonero P."/>
            <person name="Paz-Ares J."/>
            <person name="Davis S.J."/>
            <person name="Pecinka A."/>
            <person name="Quesneville H."/>
            <person name="Colot V."/>
            <person name="Lysak M.A."/>
            <person name="Weigel D."/>
            <person name="Coupland G."/>
            <person name="Schneeberger K."/>
        </authorList>
    </citation>
    <scope>NUCLEOTIDE SEQUENCE [LARGE SCALE GENOMIC DNA]</scope>
    <source>
        <strain evidence="15">cv. Pajares</strain>
    </source>
</reference>
<gene>
    <name evidence="14" type="ordered locus">AALP_Aa2g178900</name>
</gene>
<evidence type="ECO:0000256" key="9">
    <source>
        <dbReference type="ARBA" id="ARBA00023136"/>
    </source>
</evidence>
<evidence type="ECO:0000256" key="11">
    <source>
        <dbReference type="ARBA" id="ARBA00023180"/>
    </source>
</evidence>
<protein>
    <recommendedName>
        <fullName evidence="13">Disease resistance R13L4/SHOC-2-like LRR domain-containing protein</fullName>
    </recommendedName>
</protein>
<name>A0A087HI96_ARAAL</name>
<evidence type="ECO:0000256" key="10">
    <source>
        <dbReference type="ARBA" id="ARBA00023170"/>
    </source>
</evidence>
<dbReference type="Pfam" id="PF23598">
    <property type="entry name" value="LRR_14"/>
    <property type="match status" value="1"/>
</dbReference>
<dbReference type="SMART" id="SM00365">
    <property type="entry name" value="LRR_SD22"/>
    <property type="match status" value="7"/>
</dbReference>
<dbReference type="PRINTS" id="PR00019">
    <property type="entry name" value="LEURICHRPT"/>
</dbReference>
<dbReference type="GO" id="GO:0005886">
    <property type="term" value="C:plasma membrane"/>
    <property type="evidence" value="ECO:0007669"/>
    <property type="project" value="UniProtKB-SubCell"/>
</dbReference>
<accession>A0A087HI96</accession>
<evidence type="ECO:0000256" key="4">
    <source>
        <dbReference type="ARBA" id="ARBA00022614"/>
    </source>
</evidence>
<keyword evidence="9 12" id="KW-0472">Membrane</keyword>
<evidence type="ECO:0000256" key="3">
    <source>
        <dbReference type="ARBA" id="ARBA00022475"/>
    </source>
</evidence>
<dbReference type="InterPro" id="IPR032675">
    <property type="entry name" value="LRR_dom_sf"/>
</dbReference>
<feature type="transmembrane region" description="Helical" evidence="12">
    <location>
        <begin position="190"/>
        <end position="208"/>
    </location>
</feature>
<evidence type="ECO:0000256" key="5">
    <source>
        <dbReference type="ARBA" id="ARBA00022692"/>
    </source>
</evidence>
<sequence>MSGFQIRIDFATKHRYDTYMGGNLELMFGLDLSENELSGEIPVELGGLQVLQSLNLSHNNLSGVIPESFSVLKNVESLDLSFNRLQGRIPQELTELSSLAVFNVSYNNLSGVIPQGKQFNTFDTQSYLGNHLLCGKPTNRSCNGNNTGFQESDNEVKDDESRIDMVSLYWSLGAAYVTVLVGIFASLSFGYIFCCVNSIVIIVFYYSGFAPGIRNTVKVLCCSKYLDLAWLSYMAGLMTQRVIAAAGRVLRAIVQAEIRILNLSGIGFSQFNGFFDDVEGYKSLRKLRNLEILDLSSNQFNNSIFPFLNAATSLTTLFLRNNYMGGPLLIKELKNLTNLELLDLSGNGYNGSMPEFTHLRKLKALDLSFNDFSELQELKNLTNLELLDLSGNGYNGSMPEFTHLRKLKALDLSFNAFSELQELKNLTNLEVLGLAWNYFWEPIPIEVQVPIEVICELKNLRELDLQGNNFVDNNFEGLFSLKPLANLTKLKVFKLSSTSDMVEVESESTWQPKFQLRVAELPFCSLEKIPNFFVSQKKLRVVDLSSNRLSGDIPTWLLENNPELKVLLLKNNSFTIFPISTIVHKLQVLDFSANDISGVLPDNIGHVLPNLAHMNGTDNREQSSHRSYSKLDTGLISSDYVTAIKQSLRSITGPIPVTLLENAKILDLRNNKLCGSIPEFVNTGDMRIFLLRGNSLTGSIPVKLCDLSSIGLLDLSDNKLNGIIPSCLYNLSFGRREEERMSGSGGYGF</sequence>
<keyword evidence="6" id="KW-0732">Signal</keyword>
<dbReference type="InterPro" id="IPR055414">
    <property type="entry name" value="LRR_R13L4/SHOC2-like"/>
</dbReference>
<keyword evidence="3" id="KW-1003">Cell membrane</keyword>
<dbReference type="Gene3D" id="3.80.10.10">
    <property type="entry name" value="Ribonuclease Inhibitor"/>
    <property type="match status" value="5"/>
</dbReference>
<evidence type="ECO:0000256" key="1">
    <source>
        <dbReference type="ARBA" id="ARBA00004251"/>
    </source>
</evidence>
<feature type="non-terminal residue" evidence="14">
    <location>
        <position position="749"/>
    </location>
</feature>
<dbReference type="EMBL" id="CM002870">
    <property type="protein sequence ID" value="KFK41848.1"/>
    <property type="molecule type" value="Genomic_DNA"/>
</dbReference>
<dbReference type="FunFam" id="3.80.10.10:FF:000213">
    <property type="entry name" value="Tyrosine-sulfated glycopeptide receptor 1"/>
    <property type="match status" value="1"/>
</dbReference>
<organism evidence="14 15">
    <name type="scientific">Arabis alpina</name>
    <name type="common">Alpine rock-cress</name>
    <dbReference type="NCBI Taxonomy" id="50452"/>
    <lineage>
        <taxon>Eukaryota</taxon>
        <taxon>Viridiplantae</taxon>
        <taxon>Streptophyta</taxon>
        <taxon>Embryophyta</taxon>
        <taxon>Tracheophyta</taxon>
        <taxon>Spermatophyta</taxon>
        <taxon>Magnoliopsida</taxon>
        <taxon>eudicotyledons</taxon>
        <taxon>Gunneridae</taxon>
        <taxon>Pentapetalae</taxon>
        <taxon>rosids</taxon>
        <taxon>malvids</taxon>
        <taxon>Brassicales</taxon>
        <taxon>Brassicaceae</taxon>
        <taxon>Arabideae</taxon>
        <taxon>Arabis</taxon>
    </lineage>
</organism>
<dbReference type="AlphaFoldDB" id="A0A087HI96"/>
<evidence type="ECO:0000313" key="15">
    <source>
        <dbReference type="Proteomes" id="UP000029120"/>
    </source>
</evidence>
<dbReference type="eggNOG" id="KOG0619">
    <property type="taxonomic scope" value="Eukaryota"/>
</dbReference>
<feature type="domain" description="Disease resistance R13L4/SHOC-2-like LRR" evidence="13">
    <location>
        <begin position="357"/>
        <end position="533"/>
    </location>
</feature>
<feature type="transmembrane region" description="Helical" evidence="12">
    <location>
        <begin position="166"/>
        <end position="184"/>
    </location>
</feature>
<dbReference type="FunFam" id="3.80.10.10:FF:001347">
    <property type="entry name" value="LRR receptor-like serine/threonine-protein kinase GSO2"/>
    <property type="match status" value="1"/>
</dbReference>
<dbReference type="PROSITE" id="PS51450">
    <property type="entry name" value="LRR"/>
    <property type="match status" value="3"/>
</dbReference>
<evidence type="ECO:0000256" key="6">
    <source>
        <dbReference type="ARBA" id="ARBA00022729"/>
    </source>
</evidence>
<keyword evidence="4" id="KW-0433">Leucine-rich repeat</keyword>
<keyword evidence="10" id="KW-0675">Receptor</keyword>
<comment type="subcellular location">
    <subcellularLocation>
        <location evidence="1">Cell membrane</location>
        <topology evidence="1">Single-pass type I membrane protein</topology>
    </subcellularLocation>
</comment>
<dbReference type="InterPro" id="IPR003591">
    <property type="entry name" value="Leu-rich_rpt_typical-subtyp"/>
</dbReference>
<dbReference type="PANTHER" id="PTHR48062:SF64">
    <property type="entry name" value="RECEPTOR-LIKE PROTEIN 13"/>
    <property type="match status" value="1"/>
</dbReference>
<dbReference type="Pfam" id="PF13855">
    <property type="entry name" value="LRR_8"/>
    <property type="match status" value="1"/>
</dbReference>
<evidence type="ECO:0000256" key="7">
    <source>
        <dbReference type="ARBA" id="ARBA00022737"/>
    </source>
</evidence>
<dbReference type="InterPro" id="IPR051502">
    <property type="entry name" value="RLP_Defense_Trigger"/>
</dbReference>
<dbReference type="SUPFAM" id="SSF52058">
    <property type="entry name" value="L domain-like"/>
    <property type="match status" value="2"/>
</dbReference>
<dbReference type="Proteomes" id="UP000029120">
    <property type="component" value="Chromosome 2"/>
</dbReference>
<dbReference type="Gramene" id="KFK41848">
    <property type="protein sequence ID" value="KFK41848"/>
    <property type="gene ID" value="AALP_AA2G178900"/>
</dbReference>
<evidence type="ECO:0000259" key="13">
    <source>
        <dbReference type="Pfam" id="PF23598"/>
    </source>
</evidence>
<keyword evidence="7" id="KW-0677">Repeat</keyword>
<evidence type="ECO:0000256" key="8">
    <source>
        <dbReference type="ARBA" id="ARBA00022989"/>
    </source>
</evidence>
<dbReference type="PANTHER" id="PTHR48062">
    <property type="entry name" value="RECEPTOR-LIKE PROTEIN 14"/>
    <property type="match status" value="1"/>
</dbReference>
<comment type="similarity">
    <text evidence="2">Belongs to the RLP family.</text>
</comment>
<keyword evidence="8 12" id="KW-1133">Transmembrane helix</keyword>
<evidence type="ECO:0000256" key="2">
    <source>
        <dbReference type="ARBA" id="ARBA00009592"/>
    </source>
</evidence>
<keyword evidence="11" id="KW-0325">Glycoprotein</keyword>
<keyword evidence="5 12" id="KW-0812">Transmembrane</keyword>
<keyword evidence="15" id="KW-1185">Reference proteome</keyword>
<dbReference type="SMART" id="SM00369">
    <property type="entry name" value="LRR_TYP"/>
    <property type="match status" value="10"/>
</dbReference>
<dbReference type="OrthoDB" id="4691307at2759"/>
<proteinExistence type="inferred from homology"/>
<dbReference type="InterPro" id="IPR001611">
    <property type="entry name" value="Leu-rich_rpt"/>
</dbReference>
<dbReference type="Pfam" id="PF00560">
    <property type="entry name" value="LRR_1"/>
    <property type="match status" value="6"/>
</dbReference>